<dbReference type="InterPro" id="IPR018253">
    <property type="entry name" value="DnaJ_domain_CS"/>
</dbReference>
<evidence type="ECO:0000313" key="9">
    <source>
        <dbReference type="EMBL" id="KAK7247688.1"/>
    </source>
</evidence>
<evidence type="ECO:0000313" key="10">
    <source>
        <dbReference type="Proteomes" id="UP001363151"/>
    </source>
</evidence>
<comment type="caution">
    <text evidence="9">The sequence shown here is derived from an EMBL/GenBank/DDBJ whole genome shotgun (WGS) entry which is preliminary data.</text>
</comment>
<evidence type="ECO:0000259" key="7">
    <source>
        <dbReference type="PROSITE" id="PS50076"/>
    </source>
</evidence>
<dbReference type="Gene3D" id="1.10.287.110">
    <property type="entry name" value="DnaJ domain"/>
    <property type="match status" value="1"/>
</dbReference>
<evidence type="ECO:0000259" key="8">
    <source>
        <dbReference type="PROSITE" id="PS50853"/>
    </source>
</evidence>
<dbReference type="Pfam" id="PF00226">
    <property type="entry name" value="DnaJ"/>
    <property type="match status" value="1"/>
</dbReference>
<dbReference type="PANTHER" id="PTHR44313:SF1">
    <property type="entry name" value="DNAJ HOMOLOG SUBFAMILY C MEMBER 17"/>
    <property type="match status" value="1"/>
</dbReference>
<feature type="domain" description="J" evidence="7">
    <location>
        <begin position="65"/>
        <end position="128"/>
    </location>
</feature>
<feature type="domain" description="Fibronectin type-III" evidence="8">
    <location>
        <begin position="177"/>
        <end position="269"/>
    </location>
</feature>
<keyword evidence="5" id="KW-0539">Nucleus</keyword>
<dbReference type="InterPro" id="IPR003961">
    <property type="entry name" value="FN3_dom"/>
</dbReference>
<evidence type="ECO:0000256" key="2">
    <source>
        <dbReference type="ARBA" id="ARBA00004496"/>
    </source>
</evidence>
<dbReference type="SUPFAM" id="SSF46565">
    <property type="entry name" value="Chaperone J-domain"/>
    <property type="match status" value="1"/>
</dbReference>
<dbReference type="SMART" id="SM00271">
    <property type="entry name" value="DnaJ"/>
    <property type="match status" value="1"/>
</dbReference>
<dbReference type="CDD" id="cd06257">
    <property type="entry name" value="DnaJ"/>
    <property type="match status" value="1"/>
</dbReference>
<dbReference type="InterPro" id="IPR001623">
    <property type="entry name" value="DnaJ_domain"/>
</dbReference>
<dbReference type="InterPro" id="IPR036116">
    <property type="entry name" value="FN3_sf"/>
</dbReference>
<keyword evidence="3" id="KW-0963">Cytoplasm</keyword>
<dbReference type="Gene3D" id="2.60.40.10">
    <property type="entry name" value="Immunoglobulins"/>
    <property type="match status" value="1"/>
</dbReference>
<feature type="compositionally biased region" description="Basic and acidic residues" evidence="6">
    <location>
        <begin position="147"/>
        <end position="161"/>
    </location>
</feature>
<accession>A0ABR1G3H4</accession>
<dbReference type="PANTHER" id="PTHR44313">
    <property type="entry name" value="DNAJ HOMOLOG SUBFAMILY C MEMBER 17"/>
    <property type="match status" value="1"/>
</dbReference>
<dbReference type="PROSITE" id="PS50853">
    <property type="entry name" value="FN3"/>
    <property type="match status" value="1"/>
</dbReference>
<keyword evidence="10" id="KW-1185">Reference proteome</keyword>
<dbReference type="PROSITE" id="PS50076">
    <property type="entry name" value="DNAJ_2"/>
    <property type="match status" value="1"/>
</dbReference>
<dbReference type="PROSITE" id="PS00636">
    <property type="entry name" value="DNAJ_1"/>
    <property type="match status" value="1"/>
</dbReference>
<dbReference type="SUPFAM" id="SSF49265">
    <property type="entry name" value="Fibronectin type III"/>
    <property type="match status" value="1"/>
</dbReference>
<dbReference type="InterPro" id="IPR036869">
    <property type="entry name" value="J_dom_sf"/>
</dbReference>
<comment type="subcellular location">
    <subcellularLocation>
        <location evidence="2">Cytoplasm</location>
    </subcellularLocation>
    <subcellularLocation>
        <location evidence="1">Nucleus</location>
    </subcellularLocation>
</comment>
<evidence type="ECO:0000256" key="1">
    <source>
        <dbReference type="ARBA" id="ARBA00004123"/>
    </source>
</evidence>
<organism evidence="9 10">
    <name type="scientific">Aureococcus anophagefferens</name>
    <name type="common">Harmful bloom alga</name>
    <dbReference type="NCBI Taxonomy" id="44056"/>
    <lineage>
        <taxon>Eukaryota</taxon>
        <taxon>Sar</taxon>
        <taxon>Stramenopiles</taxon>
        <taxon>Ochrophyta</taxon>
        <taxon>Pelagophyceae</taxon>
        <taxon>Pelagomonadales</taxon>
        <taxon>Pelagomonadaceae</taxon>
        <taxon>Aureococcus</taxon>
    </lineage>
</organism>
<dbReference type="InterPro" id="IPR013783">
    <property type="entry name" value="Ig-like_fold"/>
</dbReference>
<reference evidence="9 10" key="1">
    <citation type="submission" date="2024-03" db="EMBL/GenBank/DDBJ databases">
        <title>Aureococcus anophagefferens CCMP1851 and Kratosvirus quantuckense: Draft genome of a second virus-susceptible host strain in the model system.</title>
        <authorList>
            <person name="Chase E."/>
            <person name="Truchon A.R."/>
            <person name="Schepens W."/>
            <person name="Wilhelm S.W."/>
        </authorList>
    </citation>
    <scope>NUCLEOTIDE SEQUENCE [LARGE SCALE GENOMIC DNA]</scope>
    <source>
        <strain evidence="9 10">CCMP1851</strain>
    </source>
</reference>
<dbReference type="InterPro" id="IPR052094">
    <property type="entry name" value="Pre-mRNA-splicing_ERAD"/>
</dbReference>
<feature type="region of interest" description="Disordered" evidence="6">
    <location>
        <begin position="126"/>
        <end position="182"/>
    </location>
</feature>
<keyword evidence="4" id="KW-0143">Chaperone</keyword>
<evidence type="ECO:0000256" key="5">
    <source>
        <dbReference type="ARBA" id="ARBA00023242"/>
    </source>
</evidence>
<dbReference type="CDD" id="cd00063">
    <property type="entry name" value="FN3"/>
    <property type="match status" value="1"/>
</dbReference>
<name>A0ABR1G3H4_AURAN</name>
<evidence type="ECO:0000256" key="6">
    <source>
        <dbReference type="SAM" id="MobiDB-lite"/>
    </source>
</evidence>
<gene>
    <name evidence="9" type="ORF">SO694_00124021</name>
</gene>
<dbReference type="Proteomes" id="UP001363151">
    <property type="component" value="Unassembled WGS sequence"/>
</dbReference>
<dbReference type="EMBL" id="JBBJCI010000129">
    <property type="protein sequence ID" value="KAK7247688.1"/>
    <property type="molecule type" value="Genomic_DNA"/>
</dbReference>
<evidence type="ECO:0000256" key="4">
    <source>
        <dbReference type="ARBA" id="ARBA00023186"/>
    </source>
</evidence>
<evidence type="ECO:0000256" key="3">
    <source>
        <dbReference type="ARBA" id="ARBA00022490"/>
    </source>
</evidence>
<protein>
    <submittedName>
        <fullName evidence="9">CSL zinc finger protein</fullName>
    </submittedName>
</protein>
<feature type="compositionally biased region" description="Pro residues" evidence="6">
    <location>
        <begin position="170"/>
        <end position="181"/>
    </location>
</feature>
<sequence length="269" mass="29282">MGKDLLTATLRASARCDASTFGRAEALAARDDFHGCAALILQERGGGCVDCGGLLAECFARLNGDLYLALGVPAGEAGPRVKKSYRRLCLLYHPDKCGGKTTELFHLLQRAWEVLGDDASRARYDRSKPVHVVGARRRASPKTKQPTNDENRAPGRPDAKPRKPAASPLKRPPTPPAPRPPCKLMVLETACDSATIRWAAGGGESAVSHYHVQFRELFVGRPPEPWPATHQKVKTTACRKKNLAPSTAYEVRVPASRWRPGPYGARRCA</sequence>
<proteinExistence type="predicted"/>